<dbReference type="Pfam" id="PF01093">
    <property type="entry name" value="Clusterin"/>
    <property type="match status" value="2"/>
</dbReference>
<keyword evidence="9" id="KW-0963">Cytoplasm</keyword>
<dbReference type="GO" id="GO:0042583">
    <property type="term" value="C:chromaffin granule"/>
    <property type="evidence" value="ECO:0007669"/>
    <property type="project" value="UniProtKB-SubCell"/>
</dbReference>
<evidence type="ECO:0000256" key="7">
    <source>
        <dbReference type="ARBA" id="ARBA00010069"/>
    </source>
</evidence>
<evidence type="ECO:0000256" key="17">
    <source>
        <dbReference type="ARBA" id="ARBA00023180"/>
    </source>
</evidence>
<evidence type="ECO:0000256" key="3">
    <source>
        <dbReference type="ARBA" id="ARBA00004248"/>
    </source>
</evidence>
<keyword evidence="20" id="KW-0968">Cytoplasmic vesicle</keyword>
<evidence type="ECO:0000259" key="23">
    <source>
        <dbReference type="SMART" id="SM00030"/>
    </source>
</evidence>
<dbReference type="GO" id="GO:0005829">
    <property type="term" value="C:cytosol"/>
    <property type="evidence" value="ECO:0007669"/>
    <property type="project" value="UniProtKB-SubCell"/>
</dbReference>
<evidence type="ECO:0000256" key="10">
    <source>
        <dbReference type="ARBA" id="ARBA00022525"/>
    </source>
</evidence>
<dbReference type="GO" id="GO:0042981">
    <property type="term" value="P:regulation of apoptotic process"/>
    <property type="evidence" value="ECO:0007669"/>
    <property type="project" value="TreeGrafter"/>
</dbReference>
<evidence type="ECO:0000256" key="9">
    <source>
        <dbReference type="ARBA" id="ARBA00022490"/>
    </source>
</evidence>
<reference evidence="25" key="2">
    <citation type="submission" date="2025-09" db="UniProtKB">
        <authorList>
            <consortium name="Ensembl"/>
        </authorList>
    </citation>
    <scope>IDENTIFICATION</scope>
</reference>
<evidence type="ECO:0000256" key="15">
    <source>
        <dbReference type="ARBA" id="ARBA00023136"/>
    </source>
</evidence>
<dbReference type="InterPro" id="IPR033986">
    <property type="entry name" value="Clusterin_CS"/>
</dbReference>
<organism evidence="25 26">
    <name type="scientific">Falco tinnunculus</name>
    <name type="common">Common kestrel</name>
    <dbReference type="NCBI Taxonomy" id="100819"/>
    <lineage>
        <taxon>Eukaryota</taxon>
        <taxon>Metazoa</taxon>
        <taxon>Chordata</taxon>
        <taxon>Craniata</taxon>
        <taxon>Vertebrata</taxon>
        <taxon>Euteleostomi</taxon>
        <taxon>Archelosauria</taxon>
        <taxon>Archosauria</taxon>
        <taxon>Dinosauria</taxon>
        <taxon>Saurischia</taxon>
        <taxon>Theropoda</taxon>
        <taxon>Coelurosauria</taxon>
        <taxon>Aves</taxon>
        <taxon>Neognathae</taxon>
        <taxon>Neoaves</taxon>
        <taxon>Telluraves</taxon>
        <taxon>Australaves</taxon>
        <taxon>Falconiformes</taxon>
        <taxon>Falconidae</taxon>
        <taxon>Falco</taxon>
    </lineage>
</organism>
<sequence length="365" mass="42121">MSAAGSKYIDTEVENAINGVKQMKTLMDKTSKDHQAILHTLEETKRRKEEAVQLAREKEQQLAANQEVCNETMLALWEECKPCLKQTCMRFYSRTCRSGSGLVGRQLEEFLNHSSPFSIWVNGERIDSLLERDQRQERQFEDLEERFGLLEDGVDGIFQDSTQPLFEMTQRMLEEAQGGWEHSLGGFASESRNFSDERMVCREIRRNSAGCLRMRDECEKCREILSVDCWQTDPAQSQLREQLEDALRLAERFTRRYDDLLHAFQAEMLNTTSLLDQLNRQFGWVSRLANFTKGNDGFLQVTTVLSKTPNLEDPSAPPDTQVTVQLFDSEPLSLTVPGDISWEDPRFMEIVAEQALQHYKQNVIE</sequence>
<feature type="domain" description="Clusterin C-terminal" evidence="24">
    <location>
        <begin position="146"/>
        <end position="360"/>
    </location>
</feature>
<proteinExistence type="inferred from homology"/>
<reference evidence="25" key="1">
    <citation type="submission" date="2025-08" db="UniProtKB">
        <authorList>
            <consortium name="Ensembl"/>
        </authorList>
    </citation>
    <scope>IDENTIFICATION</scope>
</reference>
<evidence type="ECO:0000259" key="24">
    <source>
        <dbReference type="SMART" id="SM00035"/>
    </source>
</evidence>
<dbReference type="Ensembl" id="ENSFTIT00000001009.1">
    <property type="protein sequence ID" value="ENSFTIP00000000957.1"/>
    <property type="gene ID" value="ENSFTIG00000000665.1"/>
</dbReference>
<keyword evidence="15" id="KW-0472">Membrane</keyword>
<dbReference type="SMART" id="SM00035">
    <property type="entry name" value="CLa"/>
    <property type="match status" value="1"/>
</dbReference>
<feature type="domain" description="Clusterin N-terminal" evidence="23">
    <location>
        <begin position="1"/>
        <end position="202"/>
    </location>
</feature>
<keyword evidence="22" id="KW-0175">Coiled coil</keyword>
<comment type="subcellular location">
    <subcellularLocation>
        <location evidence="5">Cytoplasm</location>
        <location evidence="5">Cytosol</location>
    </subcellularLocation>
    <subcellularLocation>
        <location evidence="3">Cytoplasmic vesicle</location>
        <location evidence="3">Secretory vesicle</location>
        <location evidence="3">Chromaffin granule</location>
    </subcellularLocation>
    <subcellularLocation>
        <location evidence="2">Endoplasmic reticulum</location>
    </subcellularLocation>
    <subcellularLocation>
        <location evidence="4">Mitochondrion membrane</location>
        <topology evidence="4">Peripheral membrane protein</topology>
        <orientation evidence="4">Cytoplasmic side</orientation>
    </subcellularLocation>
    <subcellularLocation>
        <location evidence="1">Nucleus</location>
    </subcellularLocation>
    <subcellularLocation>
        <location evidence="6">Secreted</location>
    </subcellularLocation>
</comment>
<evidence type="ECO:0000256" key="12">
    <source>
        <dbReference type="ARBA" id="ARBA00022824"/>
    </source>
</evidence>
<dbReference type="PANTHER" id="PTHR10970:SF1">
    <property type="entry name" value="CLUSTERIN"/>
    <property type="match status" value="1"/>
</dbReference>
<keyword evidence="26" id="KW-1185">Reference proteome</keyword>
<keyword evidence="13" id="KW-0832">Ubl conjugation</keyword>
<dbReference type="AlphaFoldDB" id="A0A8C4TMV6"/>
<keyword evidence="17" id="KW-0325">Glycoprotein</keyword>
<evidence type="ECO:0000313" key="25">
    <source>
        <dbReference type="Ensembl" id="ENSFTIP00000000957.1"/>
    </source>
</evidence>
<feature type="coiled-coil region" evidence="22">
    <location>
        <begin position="236"/>
        <end position="281"/>
    </location>
</feature>
<dbReference type="GO" id="GO:0031966">
    <property type="term" value="C:mitochondrial membrane"/>
    <property type="evidence" value="ECO:0007669"/>
    <property type="project" value="UniProtKB-SubCell"/>
</dbReference>
<dbReference type="PANTHER" id="PTHR10970">
    <property type="entry name" value="CLUSTERIN"/>
    <property type="match status" value="1"/>
</dbReference>
<keyword evidence="10" id="KW-0964">Secreted</keyword>
<dbReference type="InterPro" id="IPR016014">
    <property type="entry name" value="Clusterin_N"/>
</dbReference>
<dbReference type="GO" id="GO:0051787">
    <property type="term" value="F:misfolded protein binding"/>
    <property type="evidence" value="ECO:0007669"/>
    <property type="project" value="TreeGrafter"/>
</dbReference>
<dbReference type="GO" id="GO:0005634">
    <property type="term" value="C:nucleus"/>
    <property type="evidence" value="ECO:0007669"/>
    <property type="project" value="UniProtKB-SubCell"/>
</dbReference>
<dbReference type="SMART" id="SM00030">
    <property type="entry name" value="CLb"/>
    <property type="match status" value="1"/>
</dbReference>
<keyword evidence="16" id="KW-1015">Disulfide bond</keyword>
<evidence type="ECO:0000256" key="18">
    <source>
        <dbReference type="ARBA" id="ARBA00023186"/>
    </source>
</evidence>
<evidence type="ECO:0000313" key="26">
    <source>
        <dbReference type="Proteomes" id="UP000694562"/>
    </source>
</evidence>
<dbReference type="PROSITE" id="PS00492">
    <property type="entry name" value="CLUSTERIN_1"/>
    <property type="match status" value="1"/>
</dbReference>
<evidence type="ECO:0000256" key="16">
    <source>
        <dbReference type="ARBA" id="ARBA00023157"/>
    </source>
</evidence>
<comment type="similarity">
    <text evidence="7 21">Belongs to the clusterin family.</text>
</comment>
<evidence type="ECO:0000256" key="11">
    <source>
        <dbReference type="ARBA" id="ARBA00022729"/>
    </source>
</evidence>
<keyword evidence="14" id="KW-0496">Mitochondrion</keyword>
<evidence type="ECO:0000256" key="8">
    <source>
        <dbReference type="ARBA" id="ARBA00020334"/>
    </source>
</evidence>
<accession>A0A8C4TMV6</accession>
<name>A0A8C4TMV6_FALTI</name>
<evidence type="ECO:0000256" key="1">
    <source>
        <dbReference type="ARBA" id="ARBA00004123"/>
    </source>
</evidence>
<dbReference type="GO" id="GO:0005783">
    <property type="term" value="C:endoplasmic reticulum"/>
    <property type="evidence" value="ECO:0007669"/>
    <property type="project" value="UniProtKB-SubCell"/>
</dbReference>
<keyword evidence="12" id="KW-0256">Endoplasmic reticulum</keyword>
<keyword evidence="19" id="KW-0539">Nucleus</keyword>
<feature type="coiled-coil region" evidence="22">
    <location>
        <begin position="38"/>
        <end position="65"/>
    </location>
</feature>
<evidence type="ECO:0000256" key="20">
    <source>
        <dbReference type="ARBA" id="ARBA00023329"/>
    </source>
</evidence>
<dbReference type="InterPro" id="IPR000753">
    <property type="entry name" value="Clusterin-like"/>
</dbReference>
<evidence type="ECO:0000256" key="2">
    <source>
        <dbReference type="ARBA" id="ARBA00004240"/>
    </source>
</evidence>
<evidence type="ECO:0000256" key="19">
    <source>
        <dbReference type="ARBA" id="ARBA00023242"/>
    </source>
</evidence>
<dbReference type="InterPro" id="IPR016015">
    <property type="entry name" value="Clusterin_C"/>
</dbReference>
<evidence type="ECO:0000256" key="5">
    <source>
        <dbReference type="ARBA" id="ARBA00004514"/>
    </source>
</evidence>
<evidence type="ECO:0000256" key="21">
    <source>
        <dbReference type="RuleBase" id="RU000629"/>
    </source>
</evidence>
<evidence type="ECO:0000256" key="13">
    <source>
        <dbReference type="ARBA" id="ARBA00022843"/>
    </source>
</evidence>
<dbReference type="GO" id="GO:0005615">
    <property type="term" value="C:extracellular space"/>
    <property type="evidence" value="ECO:0007669"/>
    <property type="project" value="TreeGrafter"/>
</dbReference>
<evidence type="ECO:0000256" key="4">
    <source>
        <dbReference type="ARBA" id="ARBA00004346"/>
    </source>
</evidence>
<keyword evidence="18" id="KW-0143">Chaperone</keyword>
<evidence type="ECO:0000256" key="22">
    <source>
        <dbReference type="SAM" id="Coils"/>
    </source>
</evidence>
<dbReference type="GO" id="GO:0032436">
    <property type="term" value="P:positive regulation of proteasomal ubiquitin-dependent protein catabolic process"/>
    <property type="evidence" value="ECO:0007669"/>
    <property type="project" value="TreeGrafter"/>
</dbReference>
<evidence type="ECO:0000256" key="6">
    <source>
        <dbReference type="ARBA" id="ARBA00004613"/>
    </source>
</evidence>
<evidence type="ECO:0000256" key="14">
    <source>
        <dbReference type="ARBA" id="ARBA00023128"/>
    </source>
</evidence>
<dbReference type="PROSITE" id="PS00493">
    <property type="entry name" value="CLUSTERIN_2"/>
    <property type="match status" value="1"/>
</dbReference>
<keyword evidence="11" id="KW-0732">Signal</keyword>
<dbReference type="Proteomes" id="UP000694562">
    <property type="component" value="Unplaced"/>
</dbReference>
<protein>
    <recommendedName>
        <fullName evidence="8 21">Clusterin</fullName>
    </recommendedName>
</protein>